<organism evidence="13">
    <name type="scientific">Caulobacter sp. 73W</name>
    <dbReference type="NCBI Taxonomy" id="3161137"/>
    <lineage>
        <taxon>Bacteria</taxon>
        <taxon>Pseudomonadati</taxon>
        <taxon>Pseudomonadota</taxon>
        <taxon>Alphaproteobacteria</taxon>
        <taxon>Caulobacterales</taxon>
        <taxon>Caulobacteraceae</taxon>
        <taxon>Caulobacter</taxon>
    </lineage>
</organism>
<evidence type="ECO:0000256" key="7">
    <source>
        <dbReference type="ARBA" id="ARBA00022984"/>
    </source>
</evidence>
<keyword evidence="3 11" id="KW-0328">Glycosyltransferase</keyword>
<evidence type="ECO:0000259" key="12">
    <source>
        <dbReference type="Pfam" id="PF00912"/>
    </source>
</evidence>
<name>A0AB39KP08_9CAUL</name>
<keyword evidence="8 11" id="KW-1133">Transmembrane helix</keyword>
<evidence type="ECO:0000256" key="4">
    <source>
        <dbReference type="ARBA" id="ARBA00022679"/>
    </source>
</evidence>
<keyword evidence="10 11" id="KW-0961">Cell wall biogenesis/degradation</keyword>
<dbReference type="GO" id="GO:0016763">
    <property type="term" value="F:pentosyltransferase activity"/>
    <property type="evidence" value="ECO:0007669"/>
    <property type="project" value="InterPro"/>
</dbReference>
<evidence type="ECO:0000313" key="13">
    <source>
        <dbReference type="EMBL" id="XDO95325.1"/>
    </source>
</evidence>
<keyword evidence="4 11" id="KW-0808">Transferase</keyword>
<dbReference type="InterPro" id="IPR023346">
    <property type="entry name" value="Lysozyme-like_dom_sf"/>
</dbReference>
<evidence type="ECO:0000256" key="9">
    <source>
        <dbReference type="ARBA" id="ARBA00023136"/>
    </source>
</evidence>
<keyword evidence="9 11" id="KW-0472">Membrane</keyword>
<dbReference type="InterPro" id="IPR036950">
    <property type="entry name" value="PBP_transglycosylase"/>
</dbReference>
<dbReference type="GO" id="GO:0071555">
    <property type="term" value="P:cell wall organization"/>
    <property type="evidence" value="ECO:0007669"/>
    <property type="project" value="UniProtKB-KW"/>
</dbReference>
<accession>A0AB39KP08</accession>
<dbReference type="GO" id="GO:0009274">
    <property type="term" value="C:peptidoglycan-based cell wall"/>
    <property type="evidence" value="ECO:0007669"/>
    <property type="project" value="InterPro"/>
</dbReference>
<evidence type="ECO:0000256" key="8">
    <source>
        <dbReference type="ARBA" id="ARBA00022989"/>
    </source>
</evidence>
<dbReference type="RefSeq" id="WP_369058175.1">
    <property type="nucleotide sequence ID" value="NZ_CP158375.1"/>
</dbReference>
<dbReference type="Pfam" id="PF00912">
    <property type="entry name" value="Transgly"/>
    <property type="match status" value="1"/>
</dbReference>
<dbReference type="PANTHER" id="PTHR30400:SF0">
    <property type="entry name" value="BIOSYNTHETIC PEPTIDOGLYCAN TRANSGLYCOSYLASE"/>
    <property type="match status" value="1"/>
</dbReference>
<dbReference type="GO" id="GO:0008955">
    <property type="term" value="F:peptidoglycan glycosyltransferase activity"/>
    <property type="evidence" value="ECO:0007669"/>
    <property type="project" value="UniProtKB-UniRule"/>
</dbReference>
<dbReference type="Gene3D" id="1.10.3810.10">
    <property type="entry name" value="Biosynthetic peptidoglycan transglycosylase-like"/>
    <property type="match status" value="1"/>
</dbReference>
<dbReference type="HAMAP" id="MF_00766">
    <property type="entry name" value="PGT_MtgA"/>
    <property type="match status" value="1"/>
</dbReference>
<dbReference type="NCBIfam" id="TIGR02070">
    <property type="entry name" value="mono_pep_trsgly"/>
    <property type="match status" value="1"/>
</dbReference>
<dbReference type="EMBL" id="CP158375">
    <property type="protein sequence ID" value="XDO95325.1"/>
    <property type="molecule type" value="Genomic_DNA"/>
</dbReference>
<comment type="subcellular location">
    <subcellularLocation>
        <location evidence="11">Cell inner membrane</location>
        <topology evidence="11">Single-pass membrane protein</topology>
    </subcellularLocation>
</comment>
<feature type="domain" description="Glycosyl transferase family 51" evidence="12">
    <location>
        <begin position="67"/>
        <end position="230"/>
    </location>
</feature>
<keyword evidence="5 11" id="KW-0812">Transmembrane</keyword>
<evidence type="ECO:0000256" key="2">
    <source>
        <dbReference type="ARBA" id="ARBA00022519"/>
    </source>
</evidence>
<evidence type="ECO:0000256" key="6">
    <source>
        <dbReference type="ARBA" id="ARBA00022960"/>
    </source>
</evidence>
<comment type="catalytic activity">
    <reaction evidence="11">
        <text>[GlcNAc-(1-&gt;4)-Mur2Ac(oyl-L-Ala-gamma-D-Glu-L-Lys-D-Ala-D-Ala)](n)-di-trans,octa-cis-undecaprenyl diphosphate + beta-D-GlcNAc-(1-&gt;4)-Mur2Ac(oyl-L-Ala-gamma-D-Glu-L-Lys-D-Ala-D-Ala)-di-trans,octa-cis-undecaprenyl diphosphate = [GlcNAc-(1-&gt;4)-Mur2Ac(oyl-L-Ala-gamma-D-Glu-L-Lys-D-Ala-D-Ala)](n+1)-di-trans,octa-cis-undecaprenyl diphosphate + di-trans,octa-cis-undecaprenyl diphosphate + H(+)</text>
        <dbReference type="Rhea" id="RHEA:23708"/>
        <dbReference type="Rhea" id="RHEA-COMP:9602"/>
        <dbReference type="Rhea" id="RHEA-COMP:9603"/>
        <dbReference type="ChEBI" id="CHEBI:15378"/>
        <dbReference type="ChEBI" id="CHEBI:58405"/>
        <dbReference type="ChEBI" id="CHEBI:60033"/>
        <dbReference type="ChEBI" id="CHEBI:78435"/>
        <dbReference type="EC" id="2.4.99.28"/>
    </reaction>
</comment>
<proteinExistence type="inferred from homology"/>
<comment type="function">
    <text evidence="11">Peptidoglycan polymerase that catalyzes glycan chain elongation from lipid-linked precursors.</text>
</comment>
<dbReference type="GO" id="GO:0008360">
    <property type="term" value="P:regulation of cell shape"/>
    <property type="evidence" value="ECO:0007669"/>
    <property type="project" value="UniProtKB-KW"/>
</dbReference>
<evidence type="ECO:0000256" key="3">
    <source>
        <dbReference type="ARBA" id="ARBA00022676"/>
    </source>
</evidence>
<dbReference type="InterPro" id="IPR001264">
    <property type="entry name" value="Glyco_trans_51"/>
</dbReference>
<comment type="pathway">
    <text evidence="11">Cell wall biogenesis; peptidoglycan biosynthesis.</text>
</comment>
<keyword evidence="6 11" id="KW-0133">Cell shape</keyword>
<dbReference type="GO" id="GO:0005886">
    <property type="term" value="C:plasma membrane"/>
    <property type="evidence" value="ECO:0007669"/>
    <property type="project" value="UniProtKB-SubCell"/>
</dbReference>
<dbReference type="AlphaFoldDB" id="A0AB39KP08"/>
<evidence type="ECO:0000256" key="5">
    <source>
        <dbReference type="ARBA" id="ARBA00022692"/>
    </source>
</evidence>
<evidence type="ECO:0000256" key="11">
    <source>
        <dbReference type="HAMAP-Rule" id="MF_00766"/>
    </source>
</evidence>
<sequence length="247" mass="27362">MAKSKKSAARKPNRTAKPKTRFGRMIGMALMVLLLVGVVGPVLTVIVYRFVPPPVTFLMIQRMFEGKGLDRKWIALDDMSPALPRAVIAAEDAKFCQHNGFDFTAMQKAMKNNERRPSKIRGGSTISQQTAKNVFLWPQRSYVRKGLEAYFTVLIETIWGKKRIMEVYLNSIEMGPGIYGAEAAAQRYFRVSAADLSGAQAARMAAILPSPLKWKAAKPGPYVKRRSRKITAAAGTVRRDGLAACVI</sequence>
<comment type="similarity">
    <text evidence="11">Belongs to the glycosyltransferase 51 family.</text>
</comment>
<evidence type="ECO:0000256" key="1">
    <source>
        <dbReference type="ARBA" id="ARBA00022475"/>
    </source>
</evidence>
<protein>
    <recommendedName>
        <fullName evidence="11">Biosynthetic peptidoglycan transglycosylase</fullName>
        <ecNumber evidence="11">2.4.99.28</ecNumber>
    </recommendedName>
    <alternativeName>
        <fullName evidence="11">Glycan polymerase</fullName>
    </alternativeName>
    <alternativeName>
        <fullName evidence="11">Peptidoglycan glycosyltransferase MtgA</fullName>
        <shortName evidence="11">PGT</shortName>
    </alternativeName>
</protein>
<gene>
    <name evidence="11 13" type="primary">mtgA</name>
    <name evidence="13" type="ORF">ABOZ73_10910</name>
</gene>
<reference evidence="13" key="1">
    <citation type="submission" date="2024-06" db="EMBL/GenBank/DDBJ databases">
        <title>Caulobacter inopinatus, sp. nov.</title>
        <authorList>
            <person name="Donachie S.P."/>
        </authorList>
    </citation>
    <scope>NUCLEOTIDE SEQUENCE</scope>
    <source>
        <strain evidence="13">73W</strain>
    </source>
</reference>
<dbReference type="GO" id="GO:0009252">
    <property type="term" value="P:peptidoglycan biosynthetic process"/>
    <property type="evidence" value="ECO:0007669"/>
    <property type="project" value="UniProtKB-UniRule"/>
</dbReference>
<keyword evidence="1 11" id="KW-1003">Cell membrane</keyword>
<keyword evidence="2 11" id="KW-0997">Cell inner membrane</keyword>
<dbReference type="PANTHER" id="PTHR30400">
    <property type="entry name" value="MONOFUNCTIONAL BIOSYNTHETIC PEPTIDOGLYCAN TRANSGLYCOSYLASE"/>
    <property type="match status" value="1"/>
</dbReference>
<evidence type="ECO:0000256" key="10">
    <source>
        <dbReference type="ARBA" id="ARBA00023316"/>
    </source>
</evidence>
<dbReference type="InterPro" id="IPR011812">
    <property type="entry name" value="Pep_trsgly"/>
</dbReference>
<dbReference type="SUPFAM" id="SSF53955">
    <property type="entry name" value="Lysozyme-like"/>
    <property type="match status" value="1"/>
</dbReference>
<dbReference type="EC" id="2.4.99.28" evidence="11"/>
<keyword evidence="7 11" id="KW-0573">Peptidoglycan synthesis</keyword>